<evidence type="ECO:0000313" key="2">
    <source>
        <dbReference type="Proteomes" id="UP001147782"/>
    </source>
</evidence>
<dbReference type="OrthoDB" id="4207132at2759"/>
<dbReference type="EMBL" id="JAPZBS010000007">
    <property type="protein sequence ID" value="KAJ5368965.1"/>
    <property type="molecule type" value="Genomic_DNA"/>
</dbReference>
<gene>
    <name evidence="1" type="ORF">N7496_008725</name>
</gene>
<dbReference type="Proteomes" id="UP001147782">
    <property type="component" value="Unassembled WGS sequence"/>
</dbReference>
<keyword evidence="2" id="KW-1185">Reference proteome</keyword>
<organism evidence="1 2">
    <name type="scientific">Penicillium cataractarum</name>
    <dbReference type="NCBI Taxonomy" id="2100454"/>
    <lineage>
        <taxon>Eukaryota</taxon>
        <taxon>Fungi</taxon>
        <taxon>Dikarya</taxon>
        <taxon>Ascomycota</taxon>
        <taxon>Pezizomycotina</taxon>
        <taxon>Eurotiomycetes</taxon>
        <taxon>Eurotiomycetidae</taxon>
        <taxon>Eurotiales</taxon>
        <taxon>Aspergillaceae</taxon>
        <taxon>Penicillium</taxon>
    </lineage>
</organism>
<dbReference type="AlphaFoldDB" id="A0A9W9V775"/>
<feature type="non-terminal residue" evidence="1">
    <location>
        <position position="279"/>
    </location>
</feature>
<sequence length="279" mass="32021">RLSPTPTPKATIQPALMSTSFPLFRKAIEPGTIIDLDKPSPSRWKILEKLNEYDGQVTVEQDKIYGSSSFASARLLCYNPQRRATKTFMRVYIQVPHRSTEIDNVDTRGQQAISWDPPELASLLDLTEMGSNITPKLLGYKIGTQDRLGLVPGGFIIWLVWEIVPGLRLGDRDGAGLFWGLTRDEREHVRVVFTTALNKLMNYGWYPYEPMVRSLVWHRETQTLYFIGRFNKTMEAQGLGKPKQVEPAQVVATFGLAMLDPPVRWEQHNWDKDTSRWKW</sequence>
<reference evidence="1" key="1">
    <citation type="submission" date="2022-11" db="EMBL/GenBank/DDBJ databases">
        <authorList>
            <person name="Petersen C."/>
        </authorList>
    </citation>
    <scope>NUCLEOTIDE SEQUENCE</scope>
    <source>
        <strain evidence="1">IBT 29864</strain>
    </source>
</reference>
<dbReference type="GeneID" id="81440823"/>
<dbReference type="RefSeq" id="XP_056553707.1">
    <property type="nucleotide sequence ID" value="XM_056701644.1"/>
</dbReference>
<reference evidence="1" key="2">
    <citation type="journal article" date="2023" name="IMA Fungus">
        <title>Comparative genomic study of the Penicillium genus elucidates a diverse pangenome and 15 lateral gene transfer events.</title>
        <authorList>
            <person name="Petersen C."/>
            <person name="Sorensen T."/>
            <person name="Nielsen M.R."/>
            <person name="Sondergaard T.E."/>
            <person name="Sorensen J.L."/>
            <person name="Fitzpatrick D.A."/>
            <person name="Frisvad J.C."/>
            <person name="Nielsen K.L."/>
        </authorList>
    </citation>
    <scope>NUCLEOTIDE SEQUENCE</scope>
    <source>
        <strain evidence="1">IBT 29864</strain>
    </source>
</reference>
<name>A0A9W9V775_9EURO</name>
<evidence type="ECO:0000313" key="1">
    <source>
        <dbReference type="EMBL" id="KAJ5368965.1"/>
    </source>
</evidence>
<accession>A0A9W9V775</accession>
<protein>
    <submittedName>
        <fullName evidence="1">Uncharacterized protein</fullName>
    </submittedName>
</protein>
<proteinExistence type="predicted"/>
<comment type="caution">
    <text evidence="1">The sequence shown here is derived from an EMBL/GenBank/DDBJ whole genome shotgun (WGS) entry which is preliminary data.</text>
</comment>